<organism evidence="1">
    <name type="scientific">Methylobacterium bullatum</name>
    <dbReference type="NCBI Taxonomy" id="570505"/>
    <lineage>
        <taxon>Bacteria</taxon>
        <taxon>Pseudomonadati</taxon>
        <taxon>Pseudomonadota</taxon>
        <taxon>Alphaproteobacteria</taxon>
        <taxon>Hyphomicrobiales</taxon>
        <taxon>Methylobacteriaceae</taxon>
        <taxon>Methylobacterium</taxon>
    </lineage>
</organism>
<evidence type="ECO:0000313" key="1">
    <source>
        <dbReference type="EMBL" id="CAA2108950.1"/>
    </source>
</evidence>
<dbReference type="AlphaFoldDB" id="A0A679JRL7"/>
<keyword evidence="1" id="KW-0614">Plasmid</keyword>
<reference evidence="1" key="1">
    <citation type="submission" date="2019-12" db="EMBL/GenBank/DDBJ databases">
        <authorList>
            <person name="Cremers G."/>
        </authorList>
    </citation>
    <scope>NUCLEOTIDE SEQUENCE</scope>
    <source>
        <strain evidence="1">Mbul1</strain>
        <plasmid evidence="1">2</plasmid>
    </source>
</reference>
<protein>
    <recommendedName>
        <fullName evidence="2">Helix-turn-helix domain-containing protein</fullName>
    </recommendedName>
</protein>
<proteinExistence type="predicted"/>
<name>A0A679JRL7_9HYPH</name>
<evidence type="ECO:0008006" key="2">
    <source>
        <dbReference type="Google" id="ProtNLM"/>
    </source>
</evidence>
<geneLocation type="plasmid" evidence="1">
    <name>2</name>
</geneLocation>
<accession>A0A679JRL7</accession>
<gene>
    <name evidence="1" type="ORF">MBUL_04443</name>
</gene>
<dbReference type="EMBL" id="LR743505">
    <property type="protein sequence ID" value="CAA2108950.1"/>
    <property type="molecule type" value="Genomic_DNA"/>
</dbReference>
<sequence length="76" mass="8268">MPRDNKSKPLTESDLQGVTIPTRTAQAAIGLSDEAFYGAIRRKEIPALRIGGRYLILGAPFREMLGLQPQGGEAEE</sequence>